<accession>A0A512CZP5</accession>
<sequence>MSTSSPGRALVTGAGGMLAHDLVPALRDAGWVVTALGRLDLDVTDPAQCIAAVDGHDLVLNTAAYTAVDDAETDEAAAFAVNAVGAANLARACSRAGARMVHVSTDYVFDGTATEPYAVDHPVAPRSAYGRTKAAGEWAVRALCPESWVVRTAWLYGAGGPNFVSTMLRLAGERETLSVVDDQIGQPTWTVDLADLLVRLVASDTAYGIHHGTSSGQTTWFGFARAIFGLNGLDPERVLPTTTEAFPRPAPRPAWSVLSHHSLEQAEVATIRDWSEGIAAFSA</sequence>
<dbReference type="EMBL" id="BJYX01000006">
    <property type="protein sequence ID" value="GEO29685.1"/>
    <property type="molecule type" value="Genomic_DNA"/>
</dbReference>
<dbReference type="NCBIfam" id="TIGR01214">
    <property type="entry name" value="rmlD"/>
    <property type="match status" value="1"/>
</dbReference>
<dbReference type="InterPro" id="IPR029903">
    <property type="entry name" value="RmlD-like-bd"/>
</dbReference>
<comment type="function">
    <text evidence="2">Catalyzes the reduction of dTDP-6-deoxy-L-lyxo-4-hexulose to yield dTDP-L-rhamnose.</text>
</comment>
<dbReference type="SUPFAM" id="SSF51735">
    <property type="entry name" value="NAD(P)-binding Rossmann-fold domains"/>
    <property type="match status" value="1"/>
</dbReference>
<evidence type="ECO:0000256" key="1">
    <source>
        <dbReference type="ARBA" id="ARBA00010944"/>
    </source>
</evidence>
<comment type="caution">
    <text evidence="4">The sequence shown here is derived from an EMBL/GenBank/DDBJ whole genome shotgun (WGS) entry which is preliminary data.</text>
</comment>
<dbReference type="EC" id="1.1.1.133" evidence="2"/>
<organism evidence="4 5">
    <name type="scientific">Terrabacter aerolatus</name>
    <dbReference type="NCBI Taxonomy" id="422442"/>
    <lineage>
        <taxon>Bacteria</taxon>
        <taxon>Bacillati</taxon>
        <taxon>Actinomycetota</taxon>
        <taxon>Actinomycetes</taxon>
        <taxon>Micrococcales</taxon>
        <taxon>Intrasporangiaceae</taxon>
        <taxon>Terrabacter</taxon>
    </lineage>
</organism>
<reference evidence="4 5" key="1">
    <citation type="submission" date="2019-07" db="EMBL/GenBank/DDBJ databases">
        <title>Whole genome shotgun sequence of Terrabacter aerolatus NBRC 106305.</title>
        <authorList>
            <person name="Hosoyama A."/>
            <person name="Uohara A."/>
            <person name="Ohji S."/>
            <person name="Ichikawa N."/>
        </authorList>
    </citation>
    <scope>NUCLEOTIDE SEQUENCE [LARGE SCALE GENOMIC DNA]</scope>
    <source>
        <strain evidence="4 5">NBRC 106305</strain>
    </source>
</reference>
<proteinExistence type="inferred from homology"/>
<dbReference type="Gene3D" id="3.40.50.720">
    <property type="entry name" value="NAD(P)-binding Rossmann-like Domain"/>
    <property type="match status" value="1"/>
</dbReference>
<keyword evidence="2" id="KW-0560">Oxidoreductase</keyword>
<dbReference type="GO" id="GO:0019305">
    <property type="term" value="P:dTDP-rhamnose biosynthetic process"/>
    <property type="evidence" value="ECO:0007669"/>
    <property type="project" value="UniProtKB-UniPathway"/>
</dbReference>
<evidence type="ECO:0000313" key="4">
    <source>
        <dbReference type="EMBL" id="GEO29685.1"/>
    </source>
</evidence>
<comment type="pathway">
    <text evidence="2">Carbohydrate biosynthesis; dTDP-L-rhamnose biosynthesis.</text>
</comment>
<name>A0A512CZP5_9MICO</name>
<protein>
    <recommendedName>
        <fullName evidence="2">dTDP-4-dehydrorhamnose reductase</fullName>
        <ecNumber evidence="2">1.1.1.133</ecNumber>
    </recommendedName>
</protein>
<dbReference type="AlphaFoldDB" id="A0A512CZP5"/>
<dbReference type="Proteomes" id="UP000321534">
    <property type="component" value="Unassembled WGS sequence"/>
</dbReference>
<dbReference type="UniPathway" id="UPA00124"/>
<evidence type="ECO:0000313" key="5">
    <source>
        <dbReference type="Proteomes" id="UP000321534"/>
    </source>
</evidence>
<dbReference type="GO" id="GO:0005829">
    <property type="term" value="C:cytosol"/>
    <property type="evidence" value="ECO:0007669"/>
    <property type="project" value="TreeGrafter"/>
</dbReference>
<dbReference type="GO" id="GO:0008831">
    <property type="term" value="F:dTDP-4-dehydrorhamnose reductase activity"/>
    <property type="evidence" value="ECO:0007669"/>
    <property type="project" value="UniProtKB-EC"/>
</dbReference>
<dbReference type="PANTHER" id="PTHR10491">
    <property type="entry name" value="DTDP-4-DEHYDRORHAMNOSE REDUCTASE"/>
    <property type="match status" value="1"/>
</dbReference>
<dbReference type="CDD" id="cd05254">
    <property type="entry name" value="dTDP_HR_like_SDR_e"/>
    <property type="match status" value="1"/>
</dbReference>
<feature type="domain" description="RmlD-like substrate binding" evidence="3">
    <location>
        <begin position="9"/>
        <end position="281"/>
    </location>
</feature>
<evidence type="ECO:0000256" key="2">
    <source>
        <dbReference type="RuleBase" id="RU364082"/>
    </source>
</evidence>
<dbReference type="RefSeq" id="WP_281289271.1">
    <property type="nucleotide sequence ID" value="NZ_BAAARO010000013.1"/>
</dbReference>
<keyword evidence="2" id="KW-0521">NADP</keyword>
<evidence type="ECO:0000259" key="3">
    <source>
        <dbReference type="Pfam" id="PF04321"/>
    </source>
</evidence>
<dbReference type="Pfam" id="PF04321">
    <property type="entry name" value="RmlD_sub_bind"/>
    <property type="match status" value="1"/>
</dbReference>
<comment type="similarity">
    <text evidence="1 2">Belongs to the dTDP-4-dehydrorhamnose reductase family.</text>
</comment>
<keyword evidence="5" id="KW-1185">Reference proteome</keyword>
<gene>
    <name evidence="4" type="primary">rfbD</name>
    <name evidence="4" type="ORF">TAE01_14950</name>
</gene>
<dbReference type="InterPro" id="IPR005913">
    <property type="entry name" value="dTDP_dehydrorham_reduct"/>
</dbReference>
<dbReference type="InterPro" id="IPR036291">
    <property type="entry name" value="NAD(P)-bd_dom_sf"/>
</dbReference>
<dbReference type="Gene3D" id="3.90.25.10">
    <property type="entry name" value="UDP-galactose 4-epimerase, domain 1"/>
    <property type="match status" value="1"/>
</dbReference>
<dbReference type="PANTHER" id="PTHR10491:SF4">
    <property type="entry name" value="METHIONINE ADENOSYLTRANSFERASE 2 SUBUNIT BETA"/>
    <property type="match status" value="1"/>
</dbReference>